<name>A0A1C7MBK5_GRIFR</name>
<dbReference type="InterPro" id="IPR007219">
    <property type="entry name" value="XnlR_reg_dom"/>
</dbReference>
<evidence type="ECO:0000259" key="5">
    <source>
        <dbReference type="SMART" id="SM00906"/>
    </source>
</evidence>
<gene>
    <name evidence="6" type="ORF">A0H81_06213</name>
</gene>
<proteinExistence type="predicted"/>
<dbReference type="OMA" id="SMEMTWS"/>
<evidence type="ECO:0000313" key="6">
    <source>
        <dbReference type="EMBL" id="OBZ73746.1"/>
    </source>
</evidence>
<dbReference type="EMBL" id="LUGG01000006">
    <property type="protein sequence ID" value="OBZ73746.1"/>
    <property type="molecule type" value="Genomic_DNA"/>
</dbReference>
<feature type="region of interest" description="Disordered" evidence="4">
    <location>
        <begin position="180"/>
        <end position="204"/>
    </location>
</feature>
<evidence type="ECO:0000256" key="1">
    <source>
        <dbReference type="ARBA" id="ARBA00004123"/>
    </source>
</evidence>
<dbReference type="PANTHER" id="PTHR31001">
    <property type="entry name" value="UNCHARACTERIZED TRANSCRIPTIONAL REGULATORY PROTEIN"/>
    <property type="match status" value="1"/>
</dbReference>
<dbReference type="GO" id="GO:0003677">
    <property type="term" value="F:DNA binding"/>
    <property type="evidence" value="ECO:0007669"/>
    <property type="project" value="InterPro"/>
</dbReference>
<feature type="coiled-coil region" evidence="3">
    <location>
        <begin position="82"/>
        <end position="109"/>
    </location>
</feature>
<dbReference type="PANTHER" id="PTHR31001:SF56">
    <property type="entry name" value="ZN(2)-C6 FUNGAL-TYPE DOMAIN-CONTAINING PROTEIN"/>
    <property type="match status" value="1"/>
</dbReference>
<comment type="subcellular location">
    <subcellularLocation>
        <location evidence="1">Nucleus</location>
    </subcellularLocation>
</comment>
<keyword evidence="7" id="KW-1185">Reference proteome</keyword>
<feature type="region of interest" description="Disordered" evidence="4">
    <location>
        <begin position="1"/>
        <end position="28"/>
    </location>
</feature>
<dbReference type="GO" id="GO:0008270">
    <property type="term" value="F:zinc ion binding"/>
    <property type="evidence" value="ECO:0007669"/>
    <property type="project" value="InterPro"/>
</dbReference>
<organism evidence="6 7">
    <name type="scientific">Grifola frondosa</name>
    <name type="common">Maitake</name>
    <name type="synonym">Polyporus frondosus</name>
    <dbReference type="NCBI Taxonomy" id="5627"/>
    <lineage>
        <taxon>Eukaryota</taxon>
        <taxon>Fungi</taxon>
        <taxon>Dikarya</taxon>
        <taxon>Basidiomycota</taxon>
        <taxon>Agaricomycotina</taxon>
        <taxon>Agaricomycetes</taxon>
        <taxon>Polyporales</taxon>
        <taxon>Grifolaceae</taxon>
        <taxon>Grifola</taxon>
    </lineage>
</organism>
<evidence type="ECO:0000256" key="3">
    <source>
        <dbReference type="SAM" id="Coils"/>
    </source>
</evidence>
<accession>A0A1C7MBK5</accession>
<sequence>MLVQNSSLSPPKHSAAARLRRSTTRRDPEEIKFDSTHAREIELKRSRGEISCAECRRGGCAALCPNGSLATGQGTRFVLAATEHLHRRIAMMSERIRQLEDALAILQAKCSNDPHPLLSDGQIKSASEQDEDILFPEAEPSNPSDVVKAFGMLSVSDNGVSRFFGPTGGTEYLLFSDNNAATSPSRESKSPESTRESNSPSLSGEITRFSTAFPFTPMGPPNRVYELIESHLPSFDRACHLADTYISHAGWLFRAVSRQQLVGEMLPYFYKQTSGEQAAVSTADYSGPHDLALLLLTFAVGALVDLRQEPYNAEGEHYFQLSQAALCLLPVLERPSLVTIQALHLASIYIAMAGNEPGGGESSMELSWGLVALAGQLSYTIGLHRDSARWGLPEEIVLKRRISFWDLFVADAWQSLMTGRPPALSRQYIDCKFPVGEGKSCDSDEGEPDSDFEAWGFRFAVQCVAEVASRTLTAVAPSYDTIMDLDRKVREFPIPADAVALLEDLESPPDSEPPPVEASMQRFVLSHSREVILLYLHRSFFAQAIVDCPTNPLRSAYAHSFQTAYRSSCIILKVIRDHFALFPSLCSRFWVIWTFAFSAAVVFATVVTRGPKSHLAAAAIVQLDLAAELFEKAAKHSRRAAKALPILLKLREKAHYSLAAAQNDQNTGAVYNGALWNVKSEDDEDELDIFAGTTKLLAAKRPPRSPSQRSAQSQTLALPPEAASFEHETPIITPPTTIPIAPLNLPSPSADPWTTHHLTPHTFAPAYSTHQAPQPPYQPLAHGRPALPQPQQQLEATYAWDPQHTNLPPHQHQQYGSHMAQHYRSPQAPIPQDYQGHNQLYGALQRSKGCHIHMYPRRS</sequence>
<dbReference type="CDD" id="cd12148">
    <property type="entry name" value="fungal_TF_MHR"/>
    <property type="match status" value="1"/>
</dbReference>
<protein>
    <submittedName>
        <fullName evidence="6">Putative transcriptional regulatory protein C1F7.11c</fullName>
    </submittedName>
</protein>
<dbReference type="GO" id="GO:0005634">
    <property type="term" value="C:nucleus"/>
    <property type="evidence" value="ECO:0007669"/>
    <property type="project" value="UniProtKB-SubCell"/>
</dbReference>
<comment type="caution">
    <text evidence="6">The sequence shown here is derived from an EMBL/GenBank/DDBJ whole genome shotgun (WGS) entry which is preliminary data.</text>
</comment>
<feature type="region of interest" description="Disordered" evidence="4">
    <location>
        <begin position="698"/>
        <end position="718"/>
    </location>
</feature>
<evidence type="ECO:0000313" key="7">
    <source>
        <dbReference type="Proteomes" id="UP000092993"/>
    </source>
</evidence>
<dbReference type="SMART" id="SM00906">
    <property type="entry name" value="Fungal_trans"/>
    <property type="match status" value="1"/>
</dbReference>
<dbReference type="Pfam" id="PF04082">
    <property type="entry name" value="Fungal_trans"/>
    <property type="match status" value="1"/>
</dbReference>
<evidence type="ECO:0000256" key="4">
    <source>
        <dbReference type="SAM" id="MobiDB-lite"/>
    </source>
</evidence>
<evidence type="ECO:0000256" key="2">
    <source>
        <dbReference type="ARBA" id="ARBA00023242"/>
    </source>
</evidence>
<keyword evidence="2" id="KW-0539">Nucleus</keyword>
<dbReference type="AlphaFoldDB" id="A0A1C7MBK5"/>
<dbReference type="GO" id="GO:0006351">
    <property type="term" value="P:DNA-templated transcription"/>
    <property type="evidence" value="ECO:0007669"/>
    <property type="project" value="InterPro"/>
</dbReference>
<dbReference type="OrthoDB" id="424974at2759"/>
<reference evidence="6 7" key="1">
    <citation type="submission" date="2016-03" db="EMBL/GenBank/DDBJ databases">
        <title>Whole genome sequencing of Grifola frondosa 9006-11.</title>
        <authorList>
            <person name="Min B."/>
            <person name="Park H."/>
            <person name="Kim J.-G."/>
            <person name="Cho H."/>
            <person name="Oh Y.-L."/>
            <person name="Kong W.-S."/>
            <person name="Choi I.-G."/>
        </authorList>
    </citation>
    <scope>NUCLEOTIDE SEQUENCE [LARGE SCALE GENOMIC DNA]</scope>
    <source>
        <strain evidence="6 7">9006-11</strain>
    </source>
</reference>
<keyword evidence="3" id="KW-0175">Coiled coil</keyword>
<feature type="domain" description="Xylanolytic transcriptional activator regulatory" evidence="5">
    <location>
        <begin position="367"/>
        <end position="440"/>
    </location>
</feature>
<dbReference type="InterPro" id="IPR050613">
    <property type="entry name" value="Sec_Metabolite_Reg"/>
</dbReference>
<dbReference type="Proteomes" id="UP000092993">
    <property type="component" value="Unassembled WGS sequence"/>
</dbReference>
<feature type="compositionally biased region" description="Basic and acidic residues" evidence="4">
    <location>
        <begin position="186"/>
        <end position="195"/>
    </location>
</feature>